<evidence type="ECO:0008006" key="3">
    <source>
        <dbReference type="Google" id="ProtNLM"/>
    </source>
</evidence>
<name>A0A1C7MEH9_GRIFR</name>
<dbReference type="SUPFAM" id="SSF56112">
    <property type="entry name" value="Protein kinase-like (PK-like)"/>
    <property type="match status" value="1"/>
</dbReference>
<dbReference type="OMA" id="CEAREYW"/>
<dbReference type="AlphaFoldDB" id="A0A1C7MEH9"/>
<dbReference type="PANTHER" id="PTHR37171:SF1">
    <property type="entry name" value="SERINE_THREONINE-PROTEIN KINASE YRZF-RELATED"/>
    <property type="match status" value="1"/>
</dbReference>
<reference evidence="1 2" key="1">
    <citation type="submission" date="2016-03" db="EMBL/GenBank/DDBJ databases">
        <title>Whole genome sequencing of Grifola frondosa 9006-11.</title>
        <authorList>
            <person name="Min B."/>
            <person name="Park H."/>
            <person name="Kim J.-G."/>
            <person name="Cho H."/>
            <person name="Oh Y.-L."/>
            <person name="Kong W.-S."/>
            <person name="Choi I.-G."/>
        </authorList>
    </citation>
    <scope>NUCLEOTIDE SEQUENCE [LARGE SCALE GENOMIC DNA]</scope>
    <source>
        <strain evidence="1 2">9006-11</strain>
    </source>
</reference>
<organism evidence="1 2">
    <name type="scientific">Grifola frondosa</name>
    <name type="common">Maitake</name>
    <name type="synonym">Polyporus frondosus</name>
    <dbReference type="NCBI Taxonomy" id="5627"/>
    <lineage>
        <taxon>Eukaryota</taxon>
        <taxon>Fungi</taxon>
        <taxon>Dikarya</taxon>
        <taxon>Basidiomycota</taxon>
        <taxon>Agaricomycotina</taxon>
        <taxon>Agaricomycetes</taxon>
        <taxon>Polyporales</taxon>
        <taxon>Grifolaceae</taxon>
        <taxon>Grifola</taxon>
    </lineage>
</organism>
<protein>
    <recommendedName>
        <fullName evidence="3">Protein kinase domain-containing protein</fullName>
    </recommendedName>
</protein>
<dbReference type="Gene3D" id="1.10.510.10">
    <property type="entry name" value="Transferase(Phosphotransferase) domain 1"/>
    <property type="match status" value="1"/>
</dbReference>
<dbReference type="EMBL" id="LUGG01000005">
    <property type="protein sequence ID" value="OBZ74796.1"/>
    <property type="molecule type" value="Genomic_DNA"/>
</dbReference>
<sequence>MATLIFPNLFFGDDADSCSEFGEDPEHFELKCIVPSGNITTKQYEFRDPELLHEDTSKIYRGELTCEGEEPRDVVCKLVYGKRRMKRVRREACFYANELQKLQGRMIPRFHGLFRGEMQDGDTVCLVLDYIGKPLTRCLFTMNFQFRFSVIQALVTIHSLGVKHGDFSENSIVVDENYRPYIIDFEWAEQHVCQKSMPIVFNAEEPEWKEFNCDELHDACTEAQAWLPRTVDYLRQKVPVKFAYSAKELVKHAPKSYSYEAAYRAALRVVHDLQEWYDERAFFDGCSSGDPLPHP</sequence>
<dbReference type="STRING" id="5627.A0A1C7MEH9"/>
<dbReference type="PANTHER" id="PTHR37171">
    <property type="entry name" value="SERINE/THREONINE-PROTEIN KINASE YRZF-RELATED"/>
    <property type="match status" value="1"/>
</dbReference>
<dbReference type="InterPro" id="IPR052396">
    <property type="entry name" value="Meiotic_Drive_Suppr_Kinase"/>
</dbReference>
<gene>
    <name evidence="1" type="ORF">A0H81_05244</name>
</gene>
<accession>A0A1C7MEH9</accession>
<evidence type="ECO:0000313" key="1">
    <source>
        <dbReference type="EMBL" id="OBZ74796.1"/>
    </source>
</evidence>
<proteinExistence type="predicted"/>
<dbReference type="InterPro" id="IPR011009">
    <property type="entry name" value="Kinase-like_dom_sf"/>
</dbReference>
<comment type="caution">
    <text evidence="1">The sequence shown here is derived from an EMBL/GenBank/DDBJ whole genome shotgun (WGS) entry which is preliminary data.</text>
</comment>
<dbReference type="OrthoDB" id="2740102at2759"/>
<evidence type="ECO:0000313" key="2">
    <source>
        <dbReference type="Proteomes" id="UP000092993"/>
    </source>
</evidence>
<dbReference type="Proteomes" id="UP000092993">
    <property type="component" value="Unassembled WGS sequence"/>
</dbReference>
<keyword evidence="2" id="KW-1185">Reference proteome</keyword>